<evidence type="ECO:0000256" key="1">
    <source>
        <dbReference type="ARBA" id="ARBA00023015"/>
    </source>
</evidence>
<dbReference type="Gene3D" id="1.10.357.10">
    <property type="entry name" value="Tetracycline Repressor, domain 2"/>
    <property type="match status" value="1"/>
</dbReference>
<dbReference type="PROSITE" id="PS50977">
    <property type="entry name" value="HTH_TETR_2"/>
    <property type="match status" value="1"/>
</dbReference>
<dbReference type="InterPro" id="IPR009057">
    <property type="entry name" value="Homeodomain-like_sf"/>
</dbReference>
<dbReference type="InterPro" id="IPR001647">
    <property type="entry name" value="HTH_TetR"/>
</dbReference>
<dbReference type="KEGG" id="smac:SMDB11_2657"/>
<accession>A0ABC9IK36</accession>
<reference evidence="7" key="2">
    <citation type="submission" date="2013-11" db="EMBL/GenBank/DDBJ databases">
        <title>Genome sequences of clinical and environmental isolates of Serratia marcescens.</title>
        <authorList>
            <person name="Iguchi A."/>
            <person name="Komatsu H."/>
            <person name="Nagaya Y."/>
            <person name="Ogura Y."/>
            <person name="Katsura K."/>
            <person name="Kurokawa K."/>
            <person name="Ooka T."/>
            <person name="Hattori M."/>
            <person name="Gotoh N."/>
            <person name="Thomson N."/>
            <person name="Hayashi T."/>
        </authorList>
    </citation>
    <scope>NUCLEOTIDE SEQUENCE [LARGE SCALE GENOMIC DNA]</scope>
    <source>
        <strain evidence="7">Db11</strain>
    </source>
</reference>
<dbReference type="InterPro" id="IPR036271">
    <property type="entry name" value="Tet_transcr_reg_TetR-rel_C_sf"/>
</dbReference>
<keyword evidence="3" id="KW-0804">Transcription</keyword>
<evidence type="ECO:0000313" key="7">
    <source>
        <dbReference type="Proteomes" id="UP000018979"/>
    </source>
</evidence>
<dbReference type="PRINTS" id="PR00455">
    <property type="entry name" value="HTHTETR"/>
</dbReference>
<dbReference type="GO" id="GO:0003677">
    <property type="term" value="F:DNA binding"/>
    <property type="evidence" value="ECO:0007669"/>
    <property type="project" value="UniProtKB-UniRule"/>
</dbReference>
<evidence type="ECO:0000256" key="2">
    <source>
        <dbReference type="ARBA" id="ARBA00023125"/>
    </source>
</evidence>
<dbReference type="SUPFAM" id="SSF46689">
    <property type="entry name" value="Homeodomain-like"/>
    <property type="match status" value="1"/>
</dbReference>
<protein>
    <recommendedName>
        <fullName evidence="5">HTH tetR-type domain-containing protein</fullName>
    </recommendedName>
</protein>
<dbReference type="Pfam" id="PF00440">
    <property type="entry name" value="TetR_N"/>
    <property type="match status" value="1"/>
</dbReference>
<feature type="domain" description="HTH tetR-type" evidence="5">
    <location>
        <begin position="9"/>
        <end position="69"/>
    </location>
</feature>
<proteinExistence type="predicted"/>
<dbReference type="PANTHER" id="PTHR47506">
    <property type="entry name" value="TRANSCRIPTIONAL REGULATORY PROTEIN"/>
    <property type="match status" value="1"/>
</dbReference>
<keyword evidence="1" id="KW-0805">Transcription regulation</keyword>
<reference evidence="6 7" key="1">
    <citation type="submission" date="2013-06" db="EMBL/GenBank/DDBJ databases">
        <authorList>
            <person name="Aslett M."/>
        </authorList>
    </citation>
    <scope>NUCLEOTIDE SEQUENCE [LARGE SCALE GENOMIC DNA]</scope>
    <source>
        <strain evidence="6 7">Db11</strain>
    </source>
</reference>
<dbReference type="PANTHER" id="PTHR47506:SF7">
    <property type="entry name" value="TRANSCRIPTIONAL REGULATORY PROTEIN"/>
    <property type="match status" value="1"/>
</dbReference>
<evidence type="ECO:0000256" key="4">
    <source>
        <dbReference type="PROSITE-ProRule" id="PRU00335"/>
    </source>
</evidence>
<name>A0ABC9IK36_SERMA</name>
<dbReference type="AlphaFoldDB" id="A0ABC9IK36"/>
<gene>
    <name evidence="6" type="ORF">SMDB11_2657</name>
</gene>
<reference evidence="6 7" key="3">
    <citation type="journal article" date="2014" name="Genome Biol. Evol.">
        <title>Genome evolution and plasticity of Serratia marcescens, an important multidrug-resistant nosocomial pathogen.</title>
        <authorList>
            <person name="Iguchi A."/>
            <person name="Nagaya Y."/>
            <person name="Pradel E."/>
            <person name="Ooka T."/>
            <person name="Ogura Y."/>
            <person name="Katsura K."/>
            <person name="Kurokawa K."/>
            <person name="Oshima K."/>
            <person name="Hattori M."/>
            <person name="Parkhill J."/>
            <person name="Sebaihia M."/>
            <person name="Coulthurst S.J."/>
            <person name="Gotoh N."/>
            <person name="Thomson N.R."/>
            <person name="Ewbank J.J."/>
            <person name="Hayashi T."/>
        </authorList>
    </citation>
    <scope>NUCLEOTIDE SEQUENCE [LARGE SCALE GENOMIC DNA]</scope>
    <source>
        <strain evidence="6 7">Db11</strain>
    </source>
</reference>
<evidence type="ECO:0000259" key="5">
    <source>
        <dbReference type="PROSITE" id="PS50977"/>
    </source>
</evidence>
<organism evidence="6 7">
    <name type="scientific">Serratia marcescens subsp. marcescens Db11</name>
    <dbReference type="NCBI Taxonomy" id="273526"/>
    <lineage>
        <taxon>Bacteria</taxon>
        <taxon>Pseudomonadati</taxon>
        <taxon>Pseudomonadota</taxon>
        <taxon>Gammaproteobacteria</taxon>
        <taxon>Enterobacterales</taxon>
        <taxon>Yersiniaceae</taxon>
        <taxon>Serratia</taxon>
    </lineage>
</organism>
<dbReference type="SUPFAM" id="SSF48498">
    <property type="entry name" value="Tetracyclin repressor-like, C-terminal domain"/>
    <property type="match status" value="1"/>
</dbReference>
<evidence type="ECO:0000256" key="3">
    <source>
        <dbReference type="ARBA" id="ARBA00023163"/>
    </source>
</evidence>
<evidence type="ECO:0000313" key="6">
    <source>
        <dbReference type="EMBL" id="CDG13229.1"/>
    </source>
</evidence>
<dbReference type="EMBL" id="HG326223">
    <property type="protein sequence ID" value="CDG13229.1"/>
    <property type="molecule type" value="Genomic_DNA"/>
</dbReference>
<keyword evidence="2 4" id="KW-0238">DNA-binding</keyword>
<feature type="DNA-binding region" description="H-T-H motif" evidence="4">
    <location>
        <begin position="32"/>
        <end position="51"/>
    </location>
</feature>
<dbReference type="Proteomes" id="UP000018979">
    <property type="component" value="Chromosome I"/>
</dbReference>
<sequence>MMTADLNALPARQRILLTAHDLFYQEGIRATGIDRIIKESGVTKVTFYRHFPSKNDLITAFLTYRHQQWLTWFSTALDRHVAQSGGLLPALAPCLAEWFDDPRFRGCAFINTAVEIADLLPESLHIASRHKRQMAEELARHLPAGPQQEQQAAMLAMLIDGAIVRVQIERQPQAALQVLNAALALLAQGGFDQ</sequence>